<name>A0A495JWY8_9ACTN</name>
<keyword evidence="3" id="KW-1185">Reference proteome</keyword>
<dbReference type="AlphaFoldDB" id="A0A495JWY8"/>
<sequence length="55" mass="5741">MDDTAPDPVPAEIADAVADELTALGDLLAPPVSYGYDTEDTYRADTSPTTGPTQE</sequence>
<feature type="compositionally biased region" description="Polar residues" evidence="1">
    <location>
        <begin position="44"/>
        <end position="55"/>
    </location>
</feature>
<accession>A0A495JWY8</accession>
<gene>
    <name evidence="2" type="ORF">BDK92_7167</name>
</gene>
<dbReference type="Proteomes" id="UP000277671">
    <property type="component" value="Unassembled WGS sequence"/>
</dbReference>
<evidence type="ECO:0000256" key="1">
    <source>
        <dbReference type="SAM" id="MobiDB-lite"/>
    </source>
</evidence>
<proteinExistence type="predicted"/>
<dbReference type="EMBL" id="RBKT01000001">
    <property type="protein sequence ID" value="RKR92689.1"/>
    <property type="molecule type" value="Genomic_DNA"/>
</dbReference>
<protein>
    <submittedName>
        <fullName evidence="2">Uncharacterized protein</fullName>
    </submittedName>
</protein>
<evidence type="ECO:0000313" key="3">
    <source>
        <dbReference type="Proteomes" id="UP000277671"/>
    </source>
</evidence>
<comment type="caution">
    <text evidence="2">The sequence shown here is derived from an EMBL/GenBank/DDBJ whole genome shotgun (WGS) entry which is preliminary data.</text>
</comment>
<feature type="region of interest" description="Disordered" evidence="1">
    <location>
        <begin position="29"/>
        <end position="55"/>
    </location>
</feature>
<evidence type="ECO:0000313" key="2">
    <source>
        <dbReference type="EMBL" id="RKR92689.1"/>
    </source>
</evidence>
<dbReference type="RefSeq" id="WP_170208807.1">
    <property type="nucleotide sequence ID" value="NZ_RBKT01000001.1"/>
</dbReference>
<organism evidence="2 3">
    <name type="scientific">Micromonospora pisi</name>
    <dbReference type="NCBI Taxonomy" id="589240"/>
    <lineage>
        <taxon>Bacteria</taxon>
        <taxon>Bacillati</taxon>
        <taxon>Actinomycetota</taxon>
        <taxon>Actinomycetes</taxon>
        <taxon>Micromonosporales</taxon>
        <taxon>Micromonosporaceae</taxon>
        <taxon>Micromonospora</taxon>
    </lineage>
</organism>
<reference evidence="2 3" key="1">
    <citation type="submission" date="2018-10" db="EMBL/GenBank/DDBJ databases">
        <title>Sequencing the genomes of 1000 actinobacteria strains.</title>
        <authorList>
            <person name="Klenk H.-P."/>
        </authorList>
    </citation>
    <scope>NUCLEOTIDE SEQUENCE [LARGE SCALE GENOMIC DNA]</scope>
    <source>
        <strain evidence="2 3">DSM 45175</strain>
    </source>
</reference>